<gene>
    <name evidence="1" type="ORF">GALL_497680</name>
</gene>
<name>A0A1J5PBE8_9ZZZZ</name>
<evidence type="ECO:0000313" key="1">
    <source>
        <dbReference type="EMBL" id="OIQ68638.1"/>
    </source>
</evidence>
<comment type="caution">
    <text evidence="1">The sequence shown here is derived from an EMBL/GenBank/DDBJ whole genome shotgun (WGS) entry which is preliminary data.</text>
</comment>
<organism evidence="1">
    <name type="scientific">mine drainage metagenome</name>
    <dbReference type="NCBI Taxonomy" id="410659"/>
    <lineage>
        <taxon>unclassified sequences</taxon>
        <taxon>metagenomes</taxon>
        <taxon>ecological metagenomes</taxon>
    </lineage>
</organism>
<proteinExistence type="predicted"/>
<reference evidence="1" key="1">
    <citation type="submission" date="2016-10" db="EMBL/GenBank/DDBJ databases">
        <title>Sequence of Gallionella enrichment culture.</title>
        <authorList>
            <person name="Poehlein A."/>
            <person name="Muehling M."/>
            <person name="Daniel R."/>
        </authorList>
    </citation>
    <scope>NUCLEOTIDE SEQUENCE</scope>
</reference>
<sequence>MRRKNRHHFKAFNIGPGVECEVPNGEKIGETFLFNPEQGGHFFGHRGTHHRRSKVIDAVPGAHQHGQPGKMVVMCMGVKNAVNLINADAQRRHDMCQLGSGIDQIDPPLVGENA</sequence>
<protein>
    <submittedName>
        <fullName evidence="1">Uncharacterized protein</fullName>
    </submittedName>
</protein>
<dbReference type="AlphaFoldDB" id="A0A1J5PBE8"/>
<accession>A0A1J5PBE8</accession>
<dbReference type="EMBL" id="MLJW01005192">
    <property type="protein sequence ID" value="OIQ68638.1"/>
    <property type="molecule type" value="Genomic_DNA"/>
</dbReference>